<name>A0ACD3AGS2_9AGAR</name>
<evidence type="ECO:0000313" key="1">
    <source>
        <dbReference type="EMBL" id="TFK64952.1"/>
    </source>
</evidence>
<dbReference type="EMBL" id="ML208454">
    <property type="protein sequence ID" value="TFK64952.1"/>
    <property type="molecule type" value="Genomic_DNA"/>
</dbReference>
<organism evidence="1 2">
    <name type="scientific">Pluteus cervinus</name>
    <dbReference type="NCBI Taxonomy" id="181527"/>
    <lineage>
        <taxon>Eukaryota</taxon>
        <taxon>Fungi</taxon>
        <taxon>Dikarya</taxon>
        <taxon>Basidiomycota</taxon>
        <taxon>Agaricomycotina</taxon>
        <taxon>Agaricomycetes</taxon>
        <taxon>Agaricomycetidae</taxon>
        <taxon>Agaricales</taxon>
        <taxon>Pluteineae</taxon>
        <taxon>Pluteaceae</taxon>
        <taxon>Pluteus</taxon>
    </lineage>
</organism>
<reference evidence="1 2" key="1">
    <citation type="journal article" date="2019" name="Nat. Ecol. Evol.">
        <title>Megaphylogeny resolves global patterns of mushroom evolution.</title>
        <authorList>
            <person name="Varga T."/>
            <person name="Krizsan K."/>
            <person name="Foldi C."/>
            <person name="Dima B."/>
            <person name="Sanchez-Garcia M."/>
            <person name="Sanchez-Ramirez S."/>
            <person name="Szollosi G.J."/>
            <person name="Szarkandi J.G."/>
            <person name="Papp V."/>
            <person name="Albert L."/>
            <person name="Andreopoulos W."/>
            <person name="Angelini C."/>
            <person name="Antonin V."/>
            <person name="Barry K.W."/>
            <person name="Bougher N.L."/>
            <person name="Buchanan P."/>
            <person name="Buyck B."/>
            <person name="Bense V."/>
            <person name="Catcheside P."/>
            <person name="Chovatia M."/>
            <person name="Cooper J."/>
            <person name="Damon W."/>
            <person name="Desjardin D."/>
            <person name="Finy P."/>
            <person name="Geml J."/>
            <person name="Haridas S."/>
            <person name="Hughes K."/>
            <person name="Justo A."/>
            <person name="Karasinski D."/>
            <person name="Kautmanova I."/>
            <person name="Kiss B."/>
            <person name="Kocsube S."/>
            <person name="Kotiranta H."/>
            <person name="LaButti K.M."/>
            <person name="Lechner B.E."/>
            <person name="Liimatainen K."/>
            <person name="Lipzen A."/>
            <person name="Lukacs Z."/>
            <person name="Mihaltcheva S."/>
            <person name="Morgado L.N."/>
            <person name="Niskanen T."/>
            <person name="Noordeloos M.E."/>
            <person name="Ohm R.A."/>
            <person name="Ortiz-Santana B."/>
            <person name="Ovrebo C."/>
            <person name="Racz N."/>
            <person name="Riley R."/>
            <person name="Savchenko A."/>
            <person name="Shiryaev A."/>
            <person name="Soop K."/>
            <person name="Spirin V."/>
            <person name="Szebenyi C."/>
            <person name="Tomsovsky M."/>
            <person name="Tulloss R.E."/>
            <person name="Uehling J."/>
            <person name="Grigoriev I.V."/>
            <person name="Vagvolgyi C."/>
            <person name="Papp T."/>
            <person name="Martin F.M."/>
            <person name="Miettinen O."/>
            <person name="Hibbett D.S."/>
            <person name="Nagy L.G."/>
        </authorList>
    </citation>
    <scope>NUCLEOTIDE SEQUENCE [LARGE SCALE GENOMIC DNA]</scope>
    <source>
        <strain evidence="1 2">NL-1719</strain>
    </source>
</reference>
<protein>
    <submittedName>
        <fullName evidence="1">Uncharacterized protein</fullName>
    </submittedName>
</protein>
<evidence type="ECO:0000313" key="2">
    <source>
        <dbReference type="Proteomes" id="UP000308600"/>
    </source>
</evidence>
<dbReference type="Proteomes" id="UP000308600">
    <property type="component" value="Unassembled WGS sequence"/>
</dbReference>
<sequence>MFILPPEAYLMEGYITTFNPEPLAPVINPPSTILPEINPNSFMMQAMELPVLFLEKQPSKQVAKFPSVVTGRISCSVFFGVGFNGIVTVYFVVGCETGIWVATPNIPETREAGAKPGFPGNWNCFSTSRFSTKYVVMQLEPAKPVQPSRATWFAKPFLARLGCDVHQVYQGRNVTQLTYLADFQTMLILEDGVLLARPVQWLIPNMMSTRDDLPFSRLGKQITLFRVGYYQGYPAIVASKKSGAKSYQAFVFRPILLDGKPVSFLLDNNGNCIADSRSRPIDMFVHDTGLGILYINRLEVYSNSFRDRFRVNHHNVLPIGLDGTLYNHNPSDLLGVFPVAGKFLFCYPSKRES</sequence>
<keyword evidence="2" id="KW-1185">Reference proteome</keyword>
<accession>A0ACD3AGS2</accession>
<gene>
    <name evidence="1" type="ORF">BDN72DRAFT_881235</name>
</gene>
<proteinExistence type="predicted"/>